<evidence type="ECO:0000256" key="5">
    <source>
        <dbReference type="SAM" id="SignalP"/>
    </source>
</evidence>
<dbReference type="PANTHER" id="PTHR42776">
    <property type="entry name" value="SERINE PEPTIDASE S9 FAMILY MEMBER"/>
    <property type="match status" value="1"/>
</dbReference>
<keyword evidence="2" id="KW-0645">Protease</keyword>
<feature type="domain" description="Peptidase S9 prolyl oligopeptidase catalytic" evidence="6">
    <location>
        <begin position="487"/>
        <end position="696"/>
    </location>
</feature>
<feature type="chain" id="PRO_5021450178" evidence="5">
    <location>
        <begin position="19"/>
        <end position="697"/>
    </location>
</feature>
<evidence type="ECO:0000313" key="8">
    <source>
        <dbReference type="Proteomes" id="UP000315496"/>
    </source>
</evidence>
<dbReference type="InterPro" id="IPR001375">
    <property type="entry name" value="Peptidase_S9_cat"/>
</dbReference>
<proteinExistence type="inferred from homology"/>
<organism evidence="7 8">
    <name type="scientific">Giardia muris</name>
    <dbReference type="NCBI Taxonomy" id="5742"/>
    <lineage>
        <taxon>Eukaryota</taxon>
        <taxon>Metamonada</taxon>
        <taxon>Diplomonadida</taxon>
        <taxon>Hexamitidae</taxon>
        <taxon>Giardiinae</taxon>
        <taxon>Giardia</taxon>
    </lineage>
</organism>
<dbReference type="GO" id="GO:0004252">
    <property type="term" value="F:serine-type endopeptidase activity"/>
    <property type="evidence" value="ECO:0007669"/>
    <property type="project" value="TreeGrafter"/>
</dbReference>
<dbReference type="SUPFAM" id="SSF53474">
    <property type="entry name" value="alpha/beta-Hydrolases"/>
    <property type="match status" value="1"/>
</dbReference>
<evidence type="ECO:0000313" key="7">
    <source>
        <dbReference type="EMBL" id="TNJ26783.1"/>
    </source>
</evidence>
<dbReference type="GO" id="GO:0006508">
    <property type="term" value="P:proteolysis"/>
    <property type="evidence" value="ECO:0007669"/>
    <property type="project" value="UniProtKB-KW"/>
</dbReference>
<evidence type="ECO:0000256" key="1">
    <source>
        <dbReference type="ARBA" id="ARBA00010040"/>
    </source>
</evidence>
<comment type="similarity">
    <text evidence="1">Belongs to the peptidase S9C family.</text>
</comment>
<evidence type="ECO:0000256" key="2">
    <source>
        <dbReference type="ARBA" id="ARBA00022670"/>
    </source>
</evidence>
<gene>
    <name evidence="7" type="ORF">GMRT_10148</name>
</gene>
<feature type="signal peptide" evidence="5">
    <location>
        <begin position="1"/>
        <end position="18"/>
    </location>
</feature>
<comment type="caution">
    <text evidence="7">The sequence shown here is derived from an EMBL/GenBank/DDBJ whole genome shotgun (WGS) entry which is preliminary data.</text>
</comment>
<keyword evidence="3 5" id="KW-0732">Signal</keyword>
<dbReference type="EMBL" id="VDLU01000004">
    <property type="protein sequence ID" value="TNJ26783.1"/>
    <property type="molecule type" value="Genomic_DNA"/>
</dbReference>
<evidence type="ECO:0000259" key="6">
    <source>
        <dbReference type="Pfam" id="PF00326"/>
    </source>
</evidence>
<dbReference type="VEuPathDB" id="GiardiaDB:GMRT_10148"/>
<sequence>MIALLLLVLTLGVRFSADENVRLSRLGTFAVSSRDGTVVLLKSDYVSGTDTSHSTLHLLTPLGIEAVCPEHIHASNLIYSAATDNFYFTSPLSGVTGLYALCPRTLRCSPLTDLPVDISSVQLSPDATFLVFSADVYLYTDQTAPLSAAAAETKRLEGLPYSVKAFDSAYLLHWDEELWPEKFRHLFVARIPEKGYIREEDCFDVMPGFEGDAPLKPFGDIETFSISPDSRRIAFVTQVGSSRPWTTNDSIYLVDIETGHDPHASLLPSEPRCLTCDNVGRDAVPVFSPTNSDMLFYLSMREASSESDMLRLQALDVKSGKKSAFLLDYDGSFDSFFISPDSSTLYLSAVEKARSVVYACELDDILENEEFSDACTQVLIGGAISQVVRFEDKLIFSMSSLVHPADIFAAHSHGGEHRQLTQLNAHIMADWEPLHAPDEFYVKSKDDGAMVHSFFHYPQNDFDPEKDECKLVLYIHGGPESPWEDSWSYRWNPQTLVSEGYCVLATNFHGSGSFGEEFQKAIREHWFDIPVHDVMDAWNHVLEHYPFVNREKTCAMGASYGGTHVNWLMGHVDNITCFISHDGIFDLTAFGLDTDELFFPIREMGGLVWDAFETFEKWNPARSAGRFSAPALVIHGGYDFRIHKYHGIALFQALQLRGIPSRFVYFPTQSHWVWQPQESLVWHNEVIGWLHKYLNDE</sequence>
<dbReference type="InterPro" id="IPR029058">
    <property type="entry name" value="AB_hydrolase_fold"/>
</dbReference>
<evidence type="ECO:0000256" key="3">
    <source>
        <dbReference type="ARBA" id="ARBA00022729"/>
    </source>
</evidence>
<keyword evidence="8" id="KW-1185">Reference proteome</keyword>
<evidence type="ECO:0000256" key="4">
    <source>
        <dbReference type="ARBA" id="ARBA00022801"/>
    </source>
</evidence>
<dbReference type="Gene3D" id="3.40.50.1820">
    <property type="entry name" value="alpha/beta hydrolase"/>
    <property type="match status" value="1"/>
</dbReference>
<dbReference type="AlphaFoldDB" id="A0A4Z1SYP0"/>
<reference evidence="7 8" key="1">
    <citation type="submission" date="2019-05" db="EMBL/GenBank/DDBJ databases">
        <title>The compact genome of Giardia muris reveals important steps in the evolution of intestinal protozoan parasites.</title>
        <authorList>
            <person name="Xu F."/>
            <person name="Jimenez-Gonzalez A."/>
            <person name="Einarsson E."/>
            <person name="Astvaldsson A."/>
            <person name="Peirasmaki D."/>
            <person name="Eckmann L."/>
            <person name="Andersson J.O."/>
            <person name="Svard S.G."/>
            <person name="Jerlstrom-Hultqvist J."/>
        </authorList>
    </citation>
    <scope>NUCLEOTIDE SEQUENCE [LARGE SCALE GENOMIC DNA]</scope>
    <source>
        <strain evidence="7 8">Roberts-Thomson</strain>
    </source>
</reference>
<dbReference type="SUPFAM" id="SSF82171">
    <property type="entry name" value="DPP6 N-terminal domain-like"/>
    <property type="match status" value="1"/>
</dbReference>
<dbReference type="FunFam" id="3.40.50.1820:FF:000028">
    <property type="entry name" value="S9 family peptidase"/>
    <property type="match status" value="1"/>
</dbReference>
<dbReference type="Proteomes" id="UP000315496">
    <property type="component" value="Chromosome 4"/>
</dbReference>
<dbReference type="InterPro" id="IPR011042">
    <property type="entry name" value="6-blade_b-propeller_TolB-like"/>
</dbReference>
<dbReference type="OrthoDB" id="416344at2759"/>
<accession>A0A4Z1SYP0</accession>
<dbReference type="Gene3D" id="2.120.10.30">
    <property type="entry name" value="TolB, C-terminal domain"/>
    <property type="match status" value="1"/>
</dbReference>
<keyword evidence="4" id="KW-0378">Hydrolase</keyword>
<dbReference type="PANTHER" id="PTHR42776:SF13">
    <property type="entry name" value="DIPEPTIDYL-PEPTIDASE 5"/>
    <property type="match status" value="1"/>
</dbReference>
<dbReference type="Pfam" id="PF00326">
    <property type="entry name" value="Peptidase_S9"/>
    <property type="match status" value="1"/>
</dbReference>
<protein>
    <submittedName>
        <fullName evidence="7">Alanyl dipeptidyl peptidase</fullName>
    </submittedName>
</protein>
<name>A0A4Z1SYP0_GIAMU</name>